<evidence type="ECO:0000313" key="3">
    <source>
        <dbReference type="EMBL" id="ORX68483.1"/>
    </source>
</evidence>
<name>A0A1Y1W4J4_9FUNG</name>
<keyword evidence="2" id="KW-0472">Membrane</keyword>
<keyword evidence="2" id="KW-0812">Transmembrane</keyword>
<protein>
    <submittedName>
        <fullName evidence="3">Uncharacterized protein</fullName>
    </submittedName>
</protein>
<evidence type="ECO:0000256" key="1">
    <source>
        <dbReference type="SAM" id="MobiDB-lite"/>
    </source>
</evidence>
<comment type="caution">
    <text evidence="3">The sequence shown here is derived from an EMBL/GenBank/DDBJ whole genome shotgun (WGS) entry which is preliminary data.</text>
</comment>
<gene>
    <name evidence="3" type="ORF">DL89DRAFT_323415</name>
</gene>
<accession>A0A1Y1W4J4</accession>
<keyword evidence="4" id="KW-1185">Reference proteome</keyword>
<evidence type="ECO:0000256" key="2">
    <source>
        <dbReference type="SAM" id="Phobius"/>
    </source>
</evidence>
<dbReference type="RefSeq" id="XP_040742265.1">
    <property type="nucleotide sequence ID" value="XM_040891390.1"/>
</dbReference>
<dbReference type="GeneID" id="63808038"/>
<evidence type="ECO:0000313" key="4">
    <source>
        <dbReference type="Proteomes" id="UP000193922"/>
    </source>
</evidence>
<reference evidence="3 4" key="1">
    <citation type="submission" date="2016-07" db="EMBL/GenBank/DDBJ databases">
        <title>Pervasive Adenine N6-methylation of Active Genes in Fungi.</title>
        <authorList>
            <consortium name="DOE Joint Genome Institute"/>
            <person name="Mondo S.J."/>
            <person name="Dannebaum R.O."/>
            <person name="Kuo R.C."/>
            <person name="Labutti K."/>
            <person name="Haridas S."/>
            <person name="Kuo A."/>
            <person name="Salamov A."/>
            <person name="Ahrendt S.R."/>
            <person name="Lipzen A."/>
            <person name="Sullivan W."/>
            <person name="Andreopoulos W.B."/>
            <person name="Clum A."/>
            <person name="Lindquist E."/>
            <person name="Daum C."/>
            <person name="Ramamoorthy G.K."/>
            <person name="Gryganskyi A."/>
            <person name="Culley D."/>
            <person name="Magnuson J.K."/>
            <person name="James T.Y."/>
            <person name="O'Malley M.A."/>
            <person name="Stajich J.E."/>
            <person name="Spatafora J.W."/>
            <person name="Visel A."/>
            <person name="Grigoriev I.V."/>
        </authorList>
    </citation>
    <scope>NUCLEOTIDE SEQUENCE [LARGE SCALE GENOMIC DNA]</scope>
    <source>
        <strain evidence="3 4">ATCC 12442</strain>
    </source>
</reference>
<dbReference type="EMBL" id="MCFD01000009">
    <property type="protein sequence ID" value="ORX68483.1"/>
    <property type="molecule type" value="Genomic_DNA"/>
</dbReference>
<keyword evidence="2" id="KW-1133">Transmembrane helix</keyword>
<dbReference type="AlphaFoldDB" id="A0A1Y1W4J4"/>
<sequence>MKVLFKLGGIVPITTEAVPFMTVLTATVGFGVYTGVTRLKDKHYIRLAPQHCYKNPYEPVAAQGQCKNCGATGIQWVFKIAMAISPIHTNAIWHATAFGGTAERWFGCSAMQWVEGAKGDQATVDRFFALLEVFGSAWAKMGASGVVGAAVFGLPITVLWQMADGSMPARVLEGSSACEIYESETISDSDETYDAGALLTAWQAGKAPSWETAEPYDMVRDSEIAAALQDMSQLFSDASTYMSGSLAAFQYEESLQYEHQDELLNLHTPQRPVRTPVGYTPPDTLLRWLEMPPSYQRPSTELPEVLAPETPPTPSPVRLRPTRRATMRAAFESVPETPVSRAESSGNVYSRLRRRQYAMAAPLMVPETPVVKRSRPEK</sequence>
<proteinExistence type="predicted"/>
<dbReference type="OrthoDB" id="10645415at2759"/>
<feature type="region of interest" description="Disordered" evidence="1">
    <location>
        <begin position="297"/>
        <end position="319"/>
    </location>
</feature>
<organism evidence="3 4">
    <name type="scientific">Linderina pennispora</name>
    <dbReference type="NCBI Taxonomy" id="61395"/>
    <lineage>
        <taxon>Eukaryota</taxon>
        <taxon>Fungi</taxon>
        <taxon>Fungi incertae sedis</taxon>
        <taxon>Zoopagomycota</taxon>
        <taxon>Kickxellomycotina</taxon>
        <taxon>Kickxellomycetes</taxon>
        <taxon>Kickxellales</taxon>
        <taxon>Kickxellaceae</taxon>
        <taxon>Linderina</taxon>
    </lineage>
</organism>
<feature type="transmembrane region" description="Helical" evidence="2">
    <location>
        <begin position="17"/>
        <end position="36"/>
    </location>
</feature>
<dbReference type="Proteomes" id="UP000193922">
    <property type="component" value="Unassembled WGS sequence"/>
</dbReference>